<gene>
    <name evidence="1" type="ORF">GPUH_LOCUS6460</name>
</gene>
<sequence>MEINDLHAFPFDKRNCTLIFFNEDSRAQWSGVTSITIPRIGWGVWKVVECERLGKTIILSLKR</sequence>
<evidence type="ECO:0000313" key="2">
    <source>
        <dbReference type="Proteomes" id="UP000271098"/>
    </source>
</evidence>
<proteinExistence type="predicted"/>
<organism evidence="3">
    <name type="scientific">Gongylonema pulchrum</name>
    <dbReference type="NCBI Taxonomy" id="637853"/>
    <lineage>
        <taxon>Eukaryota</taxon>
        <taxon>Metazoa</taxon>
        <taxon>Ecdysozoa</taxon>
        <taxon>Nematoda</taxon>
        <taxon>Chromadorea</taxon>
        <taxon>Rhabditida</taxon>
        <taxon>Spirurina</taxon>
        <taxon>Spiruromorpha</taxon>
        <taxon>Spiruroidea</taxon>
        <taxon>Gongylonematidae</taxon>
        <taxon>Gongylonema</taxon>
    </lineage>
</organism>
<name>A0A183DCL9_9BILA</name>
<accession>A0A183DCL9</accession>
<dbReference type="WBParaSite" id="GPUH_0000646901-mRNA-1">
    <property type="protein sequence ID" value="GPUH_0000646901-mRNA-1"/>
    <property type="gene ID" value="GPUH_0000646901"/>
</dbReference>
<reference evidence="3" key="1">
    <citation type="submission" date="2016-06" db="UniProtKB">
        <authorList>
            <consortium name="WormBaseParasite"/>
        </authorList>
    </citation>
    <scope>IDENTIFICATION</scope>
</reference>
<reference evidence="1 2" key="2">
    <citation type="submission" date="2018-11" db="EMBL/GenBank/DDBJ databases">
        <authorList>
            <consortium name="Pathogen Informatics"/>
        </authorList>
    </citation>
    <scope>NUCLEOTIDE SEQUENCE [LARGE SCALE GENOMIC DNA]</scope>
</reference>
<protein>
    <submittedName>
        <fullName evidence="3">Neur_chan_LBD domain-containing protein</fullName>
    </submittedName>
</protein>
<evidence type="ECO:0000313" key="1">
    <source>
        <dbReference type="EMBL" id="VDK54834.1"/>
    </source>
</evidence>
<evidence type="ECO:0000313" key="3">
    <source>
        <dbReference type="WBParaSite" id="GPUH_0000646901-mRNA-1"/>
    </source>
</evidence>
<dbReference type="AlphaFoldDB" id="A0A183DCL9"/>
<keyword evidence="2" id="KW-1185">Reference proteome</keyword>
<dbReference type="OrthoDB" id="5843733at2759"/>
<dbReference type="EMBL" id="UYRT01015234">
    <property type="protein sequence ID" value="VDK54834.1"/>
    <property type="molecule type" value="Genomic_DNA"/>
</dbReference>
<dbReference type="Proteomes" id="UP000271098">
    <property type="component" value="Unassembled WGS sequence"/>
</dbReference>